<dbReference type="HAMAP" id="MF_01877">
    <property type="entry name" value="16SrRNA_methyltr_I"/>
    <property type="match status" value="1"/>
</dbReference>
<evidence type="ECO:0000256" key="1">
    <source>
        <dbReference type="ARBA" id="ARBA00022490"/>
    </source>
</evidence>
<dbReference type="InterPro" id="IPR035996">
    <property type="entry name" value="4pyrrol_Methylase_sf"/>
</dbReference>
<dbReference type="InterPro" id="IPR008189">
    <property type="entry name" value="rRNA_ssu_MeTfrase_I"/>
</dbReference>
<dbReference type="Proteomes" id="UP000191240">
    <property type="component" value="Unassembled WGS sequence"/>
</dbReference>
<dbReference type="PROSITE" id="PS01296">
    <property type="entry name" value="RSMI"/>
    <property type="match status" value="1"/>
</dbReference>
<dbReference type="FunFam" id="3.30.950.10:FF:000002">
    <property type="entry name" value="Ribosomal RNA small subunit methyltransferase I"/>
    <property type="match status" value="1"/>
</dbReference>
<evidence type="ECO:0000256" key="6">
    <source>
        <dbReference type="HAMAP-Rule" id="MF_01877"/>
    </source>
</evidence>
<comment type="catalytic activity">
    <reaction evidence="6">
        <text>cytidine(1402) in 16S rRNA + S-adenosyl-L-methionine = 2'-O-methylcytidine(1402) in 16S rRNA + S-adenosyl-L-homocysteine + H(+)</text>
        <dbReference type="Rhea" id="RHEA:42924"/>
        <dbReference type="Rhea" id="RHEA-COMP:10285"/>
        <dbReference type="Rhea" id="RHEA-COMP:10286"/>
        <dbReference type="ChEBI" id="CHEBI:15378"/>
        <dbReference type="ChEBI" id="CHEBI:57856"/>
        <dbReference type="ChEBI" id="CHEBI:59789"/>
        <dbReference type="ChEBI" id="CHEBI:74495"/>
        <dbReference type="ChEBI" id="CHEBI:82748"/>
        <dbReference type="EC" id="2.1.1.198"/>
    </reaction>
</comment>
<dbReference type="GO" id="GO:0005737">
    <property type="term" value="C:cytoplasm"/>
    <property type="evidence" value="ECO:0007669"/>
    <property type="project" value="UniProtKB-SubCell"/>
</dbReference>
<comment type="function">
    <text evidence="6">Catalyzes the 2'-O-methylation of the ribose of cytidine 1402 (C1402) in 16S rRNA.</text>
</comment>
<keyword evidence="5 6" id="KW-0949">S-adenosyl-L-methionine</keyword>
<feature type="domain" description="Tetrapyrrole methylase" evidence="7">
    <location>
        <begin position="11"/>
        <end position="212"/>
    </location>
</feature>
<protein>
    <recommendedName>
        <fullName evidence="6">Ribosomal RNA small subunit methyltransferase I</fullName>
        <ecNumber evidence="6">2.1.1.198</ecNumber>
    </recommendedName>
    <alternativeName>
        <fullName evidence="6">16S rRNA 2'-O-ribose C1402 methyltransferase</fullName>
    </alternativeName>
    <alternativeName>
        <fullName evidence="6">rRNA (cytidine-2'-O-)-methyltransferase RsmI</fullName>
    </alternativeName>
</protein>
<sequence length="308" mass="33665">MSEECNNKIGMLYLSATPIGNLEDMTYRSVRILGEADLIAAEDTRHSRKLLSHFDIHTPLTSYHEHNKLEKGPELVEKMLAGDTIVCISDAGLPGISDPGAHLAMLAIEAGINVSPLPGANAALSALICSGLDTTAFTFYGFLPRTGKKRRELLERINQSPETLIFYEAPHHLKGTLSDLIKALGPQRRAVTARELTKTFEEFNRRTLGELAGYYDEHDPKGEFVIIIEGFDAENEVAAEPEQQLSPVEMVARLEAEGMGHKDAMRETAKKLGISRRDVYQALLNTSSTALTEPASHCSGPPSPEGKA</sequence>
<keyword evidence="2 6" id="KW-0698">rRNA processing</keyword>
<evidence type="ECO:0000256" key="2">
    <source>
        <dbReference type="ARBA" id="ARBA00022552"/>
    </source>
</evidence>
<gene>
    <name evidence="6" type="primary">rsmI</name>
    <name evidence="8" type="ORF">SAMN02745671_02033</name>
</gene>
<dbReference type="PANTHER" id="PTHR46111">
    <property type="entry name" value="RIBOSOMAL RNA SMALL SUBUNIT METHYLTRANSFERASE I"/>
    <property type="match status" value="1"/>
</dbReference>
<comment type="similarity">
    <text evidence="6">Belongs to the methyltransferase superfamily. RsmI family.</text>
</comment>
<dbReference type="RefSeq" id="WP_080326067.1">
    <property type="nucleotide sequence ID" value="NZ_FQYW01000017.1"/>
</dbReference>
<evidence type="ECO:0000256" key="4">
    <source>
        <dbReference type="ARBA" id="ARBA00022679"/>
    </source>
</evidence>
<dbReference type="Gene3D" id="3.40.1010.10">
    <property type="entry name" value="Cobalt-precorrin-4 Transmethylase, Domain 1"/>
    <property type="match status" value="1"/>
</dbReference>
<evidence type="ECO:0000256" key="3">
    <source>
        <dbReference type="ARBA" id="ARBA00022603"/>
    </source>
</evidence>
<dbReference type="EMBL" id="FQYW01000017">
    <property type="protein sequence ID" value="SHI89647.1"/>
    <property type="molecule type" value="Genomic_DNA"/>
</dbReference>
<dbReference type="InterPro" id="IPR014776">
    <property type="entry name" value="4pyrrole_Mease_sub2"/>
</dbReference>
<accession>A0A1M6EVX6</accession>
<proteinExistence type="inferred from homology"/>
<name>A0A1M6EVX6_9FIRM</name>
<dbReference type="InterPro" id="IPR014777">
    <property type="entry name" value="4pyrrole_Mease_sub1"/>
</dbReference>
<dbReference type="AlphaFoldDB" id="A0A1M6EVX6"/>
<keyword evidence="4 6" id="KW-0808">Transferase</keyword>
<dbReference type="SUPFAM" id="SSF53790">
    <property type="entry name" value="Tetrapyrrole methylase"/>
    <property type="match status" value="1"/>
</dbReference>
<keyword evidence="3 6" id="KW-0489">Methyltransferase</keyword>
<dbReference type="EC" id="2.1.1.198" evidence="6"/>
<dbReference type="GO" id="GO:0070677">
    <property type="term" value="F:rRNA (cytosine-2'-O-)-methyltransferase activity"/>
    <property type="evidence" value="ECO:0007669"/>
    <property type="project" value="UniProtKB-UniRule"/>
</dbReference>
<dbReference type="InterPro" id="IPR018063">
    <property type="entry name" value="SAM_MeTrfase_RsmI_CS"/>
</dbReference>
<evidence type="ECO:0000256" key="5">
    <source>
        <dbReference type="ARBA" id="ARBA00022691"/>
    </source>
</evidence>
<dbReference type="Pfam" id="PF00590">
    <property type="entry name" value="TP_methylase"/>
    <property type="match status" value="1"/>
</dbReference>
<keyword evidence="1 6" id="KW-0963">Cytoplasm</keyword>
<comment type="subcellular location">
    <subcellularLocation>
        <location evidence="6">Cytoplasm</location>
    </subcellularLocation>
</comment>
<dbReference type="InterPro" id="IPR000878">
    <property type="entry name" value="4pyrrol_Mease"/>
</dbReference>
<dbReference type="CDD" id="cd11648">
    <property type="entry name" value="RsmI"/>
    <property type="match status" value="1"/>
</dbReference>
<dbReference type="NCBIfam" id="TIGR00096">
    <property type="entry name" value="16S rRNA (cytidine(1402)-2'-O)-methyltransferase"/>
    <property type="match status" value="1"/>
</dbReference>
<evidence type="ECO:0000259" key="7">
    <source>
        <dbReference type="Pfam" id="PF00590"/>
    </source>
</evidence>
<evidence type="ECO:0000313" key="8">
    <source>
        <dbReference type="EMBL" id="SHI89647.1"/>
    </source>
</evidence>
<dbReference type="Gene3D" id="3.30.950.10">
    <property type="entry name" value="Methyltransferase, Cobalt-precorrin-4 Transmethylase, Domain 2"/>
    <property type="match status" value="1"/>
</dbReference>
<dbReference type="PIRSF" id="PIRSF005917">
    <property type="entry name" value="MTase_YraL"/>
    <property type="match status" value="1"/>
</dbReference>
<organism evidence="8 9">
    <name type="scientific">Anaerovibrio lipolyticus DSM 3074</name>
    <dbReference type="NCBI Taxonomy" id="1120997"/>
    <lineage>
        <taxon>Bacteria</taxon>
        <taxon>Bacillati</taxon>
        <taxon>Bacillota</taxon>
        <taxon>Negativicutes</taxon>
        <taxon>Selenomonadales</taxon>
        <taxon>Selenomonadaceae</taxon>
        <taxon>Anaerovibrio</taxon>
    </lineage>
</organism>
<dbReference type="PANTHER" id="PTHR46111:SF1">
    <property type="entry name" value="RIBOSOMAL RNA SMALL SUBUNIT METHYLTRANSFERASE I"/>
    <property type="match status" value="1"/>
</dbReference>
<reference evidence="8 9" key="1">
    <citation type="submission" date="2016-11" db="EMBL/GenBank/DDBJ databases">
        <authorList>
            <person name="Jaros S."/>
            <person name="Januszkiewicz K."/>
            <person name="Wedrychowicz H."/>
        </authorList>
    </citation>
    <scope>NUCLEOTIDE SEQUENCE [LARGE SCALE GENOMIC DNA]</scope>
    <source>
        <strain evidence="8 9">DSM 3074</strain>
    </source>
</reference>
<evidence type="ECO:0000313" key="9">
    <source>
        <dbReference type="Proteomes" id="UP000191240"/>
    </source>
</evidence>
<dbReference type="OrthoDB" id="9809084at2"/>